<evidence type="ECO:0000313" key="1">
    <source>
        <dbReference type="EMBL" id="KAJ7076266.1"/>
    </source>
</evidence>
<evidence type="ECO:0000313" key="2">
    <source>
        <dbReference type="Proteomes" id="UP001222325"/>
    </source>
</evidence>
<reference evidence="1" key="1">
    <citation type="submission" date="2023-03" db="EMBL/GenBank/DDBJ databases">
        <title>Massive genome expansion in bonnet fungi (Mycena s.s.) driven by repeated elements and novel gene families across ecological guilds.</title>
        <authorList>
            <consortium name="Lawrence Berkeley National Laboratory"/>
            <person name="Harder C.B."/>
            <person name="Miyauchi S."/>
            <person name="Viragh M."/>
            <person name="Kuo A."/>
            <person name="Thoen E."/>
            <person name="Andreopoulos B."/>
            <person name="Lu D."/>
            <person name="Skrede I."/>
            <person name="Drula E."/>
            <person name="Henrissat B."/>
            <person name="Morin E."/>
            <person name="Kohler A."/>
            <person name="Barry K."/>
            <person name="LaButti K."/>
            <person name="Morin E."/>
            <person name="Salamov A."/>
            <person name="Lipzen A."/>
            <person name="Mereny Z."/>
            <person name="Hegedus B."/>
            <person name="Baldrian P."/>
            <person name="Stursova M."/>
            <person name="Weitz H."/>
            <person name="Taylor A."/>
            <person name="Grigoriev I.V."/>
            <person name="Nagy L.G."/>
            <person name="Martin F."/>
            <person name="Kauserud H."/>
        </authorList>
    </citation>
    <scope>NUCLEOTIDE SEQUENCE</scope>
    <source>
        <strain evidence="1">CBHHK173m</strain>
    </source>
</reference>
<comment type="caution">
    <text evidence="1">The sequence shown here is derived from an EMBL/GenBank/DDBJ whole genome shotgun (WGS) entry which is preliminary data.</text>
</comment>
<keyword evidence="2" id="KW-1185">Reference proteome</keyword>
<dbReference type="AlphaFoldDB" id="A0AAD6TTP5"/>
<gene>
    <name evidence="1" type="ORF">B0H15DRAFT_955790</name>
</gene>
<organism evidence="1 2">
    <name type="scientific">Mycena belliarum</name>
    <dbReference type="NCBI Taxonomy" id="1033014"/>
    <lineage>
        <taxon>Eukaryota</taxon>
        <taxon>Fungi</taxon>
        <taxon>Dikarya</taxon>
        <taxon>Basidiomycota</taxon>
        <taxon>Agaricomycotina</taxon>
        <taxon>Agaricomycetes</taxon>
        <taxon>Agaricomycetidae</taxon>
        <taxon>Agaricales</taxon>
        <taxon>Marasmiineae</taxon>
        <taxon>Mycenaceae</taxon>
        <taxon>Mycena</taxon>
    </lineage>
</organism>
<sequence>MHSFTAPGTGSPPVPAAGSDAQSVAALHNMLAIMANFSQGKKIIAPLSATLSAPPTVQTQPQLAVPVPVAQAPAPGGFLVHGPWLVGLLFQVVPTSPLLAIVETEEQAQEERFWYCITRGRYVGVTLSNALAIGAVSGVSRSSMKSYKSQQAALESFNDALRYNMVTVLPAQ</sequence>
<proteinExistence type="predicted"/>
<dbReference type="Proteomes" id="UP001222325">
    <property type="component" value="Unassembled WGS sequence"/>
</dbReference>
<protein>
    <submittedName>
        <fullName evidence="1">Uncharacterized protein</fullName>
    </submittedName>
</protein>
<dbReference type="EMBL" id="JARJCN010000083">
    <property type="protein sequence ID" value="KAJ7076266.1"/>
    <property type="molecule type" value="Genomic_DNA"/>
</dbReference>
<accession>A0AAD6TTP5</accession>
<name>A0AAD6TTP5_9AGAR</name>